<keyword evidence="2" id="KW-1185">Reference proteome</keyword>
<name>A0A1G9SIU1_ALLAB</name>
<evidence type="ECO:0000313" key="1">
    <source>
        <dbReference type="EMBL" id="SDM35331.1"/>
    </source>
</evidence>
<dbReference type="InterPro" id="IPR024747">
    <property type="entry name" value="Pyridox_Oxase-rel"/>
</dbReference>
<sequence>MAGLKARTDDNAGASHGAGLRHDWKKNAMNLEILEPAECLRLLGSAEIGRIAYTDEALPAVVPVNFLLHNGAIVFRTGQGGKLAAAVRNAVVAFEVDDVDSGTRTGWSVTAIGYARVVYDAGEWKALARLGLCTWAPGAHQSFVVIVPEILRGRRISGTGAISRALNEPKSGVGPAA</sequence>
<dbReference type="EMBL" id="LT629701">
    <property type="protein sequence ID" value="SDM35331.1"/>
    <property type="molecule type" value="Genomic_DNA"/>
</dbReference>
<dbReference type="eggNOG" id="COG3467">
    <property type="taxonomic scope" value="Bacteria"/>
</dbReference>
<dbReference type="Gene3D" id="2.30.110.10">
    <property type="entry name" value="Electron Transport, Fmn-binding Protein, Chain A"/>
    <property type="match status" value="1"/>
</dbReference>
<dbReference type="Pfam" id="PF12900">
    <property type="entry name" value="Pyridox_ox_2"/>
    <property type="match status" value="1"/>
</dbReference>
<accession>A0A1G9SIU1</accession>
<proteinExistence type="predicted"/>
<dbReference type="SUPFAM" id="SSF50475">
    <property type="entry name" value="FMN-binding split barrel"/>
    <property type="match status" value="1"/>
</dbReference>
<dbReference type="STRING" id="211114.SAMN04489726_1207"/>
<dbReference type="Proteomes" id="UP000183376">
    <property type="component" value="Chromosome I"/>
</dbReference>
<organism evidence="1 2">
    <name type="scientific">Allokutzneria albata</name>
    <name type="common">Kibdelosporangium albatum</name>
    <dbReference type="NCBI Taxonomy" id="211114"/>
    <lineage>
        <taxon>Bacteria</taxon>
        <taxon>Bacillati</taxon>
        <taxon>Actinomycetota</taxon>
        <taxon>Actinomycetes</taxon>
        <taxon>Pseudonocardiales</taxon>
        <taxon>Pseudonocardiaceae</taxon>
        <taxon>Allokutzneria</taxon>
    </lineage>
</organism>
<reference evidence="1 2" key="1">
    <citation type="submission" date="2016-10" db="EMBL/GenBank/DDBJ databases">
        <authorList>
            <person name="de Groot N.N."/>
        </authorList>
    </citation>
    <scope>NUCLEOTIDE SEQUENCE [LARGE SCALE GENOMIC DNA]</scope>
    <source>
        <strain evidence="1 2">DSM 44149</strain>
    </source>
</reference>
<dbReference type="InterPro" id="IPR012349">
    <property type="entry name" value="Split_barrel_FMN-bd"/>
</dbReference>
<dbReference type="AlphaFoldDB" id="A0A1G9SIU1"/>
<protein>
    <submittedName>
        <fullName evidence="1">Nitroimidazol reductase NimA, pyridoxamine 5'-phosphate oxidase superfamily</fullName>
    </submittedName>
</protein>
<gene>
    <name evidence="1" type="ORF">SAMN04489726_1207</name>
</gene>
<evidence type="ECO:0000313" key="2">
    <source>
        <dbReference type="Proteomes" id="UP000183376"/>
    </source>
</evidence>
<dbReference type="RefSeq" id="WP_197683979.1">
    <property type="nucleotide sequence ID" value="NZ_JOEF01000026.1"/>
</dbReference>